<dbReference type="SUPFAM" id="SSF48452">
    <property type="entry name" value="TPR-like"/>
    <property type="match status" value="1"/>
</dbReference>
<dbReference type="InterPro" id="IPR019734">
    <property type="entry name" value="TPR_rpt"/>
</dbReference>
<dbReference type="EMBL" id="NSKE01000004">
    <property type="protein sequence ID" value="PAU94345.1"/>
    <property type="molecule type" value="Genomic_DNA"/>
</dbReference>
<keyword evidence="4" id="KW-1133">Transmembrane helix</keyword>
<evidence type="ECO:0000256" key="4">
    <source>
        <dbReference type="SAM" id="Phobius"/>
    </source>
</evidence>
<keyword evidence="2 3" id="KW-0802">TPR repeat</keyword>
<keyword evidence="6" id="KW-1185">Reference proteome</keyword>
<accession>A0A2A2GBX3</accession>
<protein>
    <submittedName>
        <fullName evidence="5">Uncharacterized protein</fullName>
    </submittedName>
</protein>
<dbReference type="RefSeq" id="WP_095605886.1">
    <property type="nucleotide sequence ID" value="NZ_NSKE01000004.1"/>
</dbReference>
<name>A0A2A2GBX3_9BACT</name>
<evidence type="ECO:0000313" key="5">
    <source>
        <dbReference type="EMBL" id="PAU94345.1"/>
    </source>
</evidence>
<organism evidence="5 6">
    <name type="scientific">Fodinibius salipaludis</name>
    <dbReference type="NCBI Taxonomy" id="2032627"/>
    <lineage>
        <taxon>Bacteria</taxon>
        <taxon>Pseudomonadati</taxon>
        <taxon>Balneolota</taxon>
        <taxon>Balneolia</taxon>
        <taxon>Balneolales</taxon>
        <taxon>Balneolaceae</taxon>
        <taxon>Fodinibius</taxon>
    </lineage>
</organism>
<dbReference type="PROSITE" id="PS50005">
    <property type="entry name" value="TPR"/>
    <property type="match status" value="1"/>
</dbReference>
<dbReference type="Gene3D" id="1.25.40.10">
    <property type="entry name" value="Tetratricopeptide repeat domain"/>
    <property type="match status" value="1"/>
</dbReference>
<feature type="transmembrane region" description="Helical" evidence="4">
    <location>
        <begin position="69"/>
        <end position="90"/>
    </location>
</feature>
<keyword evidence="4" id="KW-0812">Transmembrane</keyword>
<proteinExistence type="predicted"/>
<reference evidence="5 6" key="1">
    <citation type="submission" date="2017-08" db="EMBL/GenBank/DDBJ databases">
        <title>Aliifodinibius alkalisoli sp. nov., isolated from saline alkaline soil.</title>
        <authorList>
            <person name="Liu D."/>
            <person name="Zhang G."/>
        </authorList>
    </citation>
    <scope>NUCLEOTIDE SEQUENCE [LARGE SCALE GENOMIC DNA]</scope>
    <source>
        <strain evidence="5 6">WN023</strain>
    </source>
</reference>
<comment type="caution">
    <text evidence="5">The sequence shown here is derived from an EMBL/GenBank/DDBJ whole genome shotgun (WGS) entry which is preliminary data.</text>
</comment>
<dbReference type="OrthoDB" id="1523820at2"/>
<gene>
    <name evidence="5" type="ORF">CK503_05950</name>
</gene>
<sequence>MIESFNKKELEEKIDQYVNGQLSAQEVDELWAELIQDGYHLDYLKSVANLKAVIERKREEEKSTNKKEYWYYAAAAVIALLIAVVGVMNISTQQQSSVEPVSSIELDYYRSGDGAISSSSDKEVIRNAIKLANTGRENEAISLLQSELEDASEPGWIAELSLNLGSLHYNNGNYDNAIEHYERVVSHKDNENVDVLMLEKAYWYIGNAHFHLDQLVDAKTNIEKAYELNGAYRRVAQSYLNALSD</sequence>
<evidence type="ECO:0000256" key="1">
    <source>
        <dbReference type="ARBA" id="ARBA00022737"/>
    </source>
</evidence>
<keyword evidence="4" id="KW-0472">Membrane</keyword>
<dbReference type="Proteomes" id="UP000218831">
    <property type="component" value="Unassembled WGS sequence"/>
</dbReference>
<evidence type="ECO:0000256" key="3">
    <source>
        <dbReference type="PROSITE-ProRule" id="PRU00339"/>
    </source>
</evidence>
<dbReference type="InterPro" id="IPR013105">
    <property type="entry name" value="TPR_2"/>
</dbReference>
<dbReference type="InterPro" id="IPR011990">
    <property type="entry name" value="TPR-like_helical_dom_sf"/>
</dbReference>
<evidence type="ECO:0000313" key="6">
    <source>
        <dbReference type="Proteomes" id="UP000218831"/>
    </source>
</evidence>
<evidence type="ECO:0000256" key="2">
    <source>
        <dbReference type="ARBA" id="ARBA00022803"/>
    </source>
</evidence>
<feature type="repeat" description="TPR" evidence="3">
    <location>
        <begin position="158"/>
        <end position="191"/>
    </location>
</feature>
<keyword evidence="1" id="KW-0677">Repeat</keyword>
<dbReference type="Pfam" id="PF07719">
    <property type="entry name" value="TPR_2"/>
    <property type="match status" value="1"/>
</dbReference>
<dbReference type="SMART" id="SM00028">
    <property type="entry name" value="TPR"/>
    <property type="match status" value="2"/>
</dbReference>
<dbReference type="AlphaFoldDB" id="A0A2A2GBX3"/>